<gene>
    <name evidence="2" type="ORF">HGG76_27200</name>
</gene>
<evidence type="ECO:0000313" key="2">
    <source>
        <dbReference type="EMBL" id="NKW11290.1"/>
    </source>
</evidence>
<accession>A0A7X6FUF4</accession>
<evidence type="ECO:0000313" key="3">
    <source>
        <dbReference type="Proteomes" id="UP000558475"/>
    </source>
</evidence>
<feature type="domain" description="TrwC relaxase" evidence="1">
    <location>
        <begin position="2"/>
        <end position="195"/>
    </location>
</feature>
<comment type="caution">
    <text evidence="2">The sequence shown here is derived from an EMBL/GenBank/DDBJ whole genome shotgun (WGS) entry which is preliminary data.</text>
</comment>
<protein>
    <submittedName>
        <fullName evidence="2">Relaxase domain-containing protein</fullName>
    </submittedName>
</protein>
<name>A0A7X6FUF4_9HYPH</name>
<evidence type="ECO:0000259" key="1">
    <source>
        <dbReference type="Pfam" id="PF08751"/>
    </source>
</evidence>
<organism evidence="2 3">
    <name type="scientific">Brucella tritici</name>
    <dbReference type="NCBI Taxonomy" id="94626"/>
    <lineage>
        <taxon>Bacteria</taxon>
        <taxon>Pseudomonadati</taxon>
        <taxon>Pseudomonadota</taxon>
        <taxon>Alphaproteobacteria</taxon>
        <taxon>Hyphomicrobiales</taxon>
        <taxon>Brucellaceae</taxon>
        <taxon>Brucella/Ochrobactrum group</taxon>
        <taxon>Brucella</taxon>
    </lineage>
</organism>
<dbReference type="Proteomes" id="UP000558475">
    <property type="component" value="Unassembled WGS sequence"/>
</dbReference>
<sequence>MQNAFTEATKDTLQDAFDRNFFQARLVSGSGENRVEWREPMKDIIVLMFDHQTARPTGDGKSRGDPLLHNHSLALNMGICQDGKIRALDTDALYYNRPIMDAVMKANLYKRLLQIEELKDIDLIRGDRDVKINGIPQALVDALRRRKEIETYLEEIGMSTADRRAAAIAARKTRGDKDTQPPVEELINDWKAIIHHHTQDKSLFDMLVKRKMSSKLVKRKWSVSLRRRLLVLVISRLS</sequence>
<dbReference type="SUPFAM" id="SSF55464">
    <property type="entry name" value="Origin of replication-binding domain, RBD-like"/>
    <property type="match status" value="1"/>
</dbReference>
<reference evidence="2 3" key="1">
    <citation type="submission" date="2020-04" db="EMBL/GenBank/DDBJ databases">
        <title>Whole genome sequencing of clinical and environmental type strains of Ochrobactrum.</title>
        <authorList>
            <person name="Dharne M."/>
        </authorList>
    </citation>
    <scope>NUCLEOTIDE SEQUENCE [LARGE SCALE GENOMIC DNA]</scope>
    <source>
        <strain evidence="2 3">DSM 13340</strain>
    </source>
</reference>
<dbReference type="Pfam" id="PF08751">
    <property type="entry name" value="TrwC"/>
    <property type="match status" value="1"/>
</dbReference>
<dbReference type="InterPro" id="IPR014862">
    <property type="entry name" value="TrwC"/>
</dbReference>
<dbReference type="AlphaFoldDB" id="A0A7X6FUF4"/>
<dbReference type="EMBL" id="JAAXZB010000005">
    <property type="protein sequence ID" value="NKW11290.1"/>
    <property type="molecule type" value="Genomic_DNA"/>
</dbReference>
<proteinExistence type="predicted"/>